<evidence type="ECO:0000313" key="4">
    <source>
        <dbReference type="EMBL" id="QBH66004.1"/>
    </source>
</evidence>
<dbReference type="EMBL" id="MK033565">
    <property type="protein sequence ID" value="QBH65874.1"/>
    <property type="molecule type" value="Genomic_DNA"/>
</dbReference>
<evidence type="ECO:0000313" key="11">
    <source>
        <dbReference type="EMBL" id="QBH66914.1"/>
    </source>
</evidence>
<evidence type="ECO:0000313" key="7">
    <source>
        <dbReference type="EMBL" id="QBH66394.1"/>
    </source>
</evidence>
<dbReference type="Proteomes" id="UP000202706">
    <property type="component" value="Segment"/>
</dbReference>
<evidence type="ECO:0000313" key="6">
    <source>
        <dbReference type="EMBL" id="QBH66264.1"/>
    </source>
</evidence>
<evidence type="ECO:0000313" key="12">
    <source>
        <dbReference type="EMBL" id="QBH67043.1"/>
    </source>
</evidence>
<name>Q8JS20_9BBAC</name>
<dbReference type="EMBL" id="MK033576">
    <property type="protein sequence ID" value="QBH67303.1"/>
    <property type="molecule type" value="Genomic_DNA"/>
</dbReference>
<gene>
    <name evidence="1" type="primary">PhopGV039</name>
    <name evidence="2" type="ORF">PhopGVgp039</name>
</gene>
<reference evidence="2" key="3">
    <citation type="journal article" date="2016" name="Arch. Virol.">
        <title>The comparative analysis of complete genome sequences from two South African betabaculoviruses: Phthorimaea operculella granulovirus and Plutella xylostella granulovirus.</title>
        <authorList>
            <person name="Jukes M.D."/>
            <person name="Motsoeneng B.M."/>
            <person name="Knox C.M."/>
            <person name="Hill M.P."/>
            <person name="Moore S.D."/>
        </authorList>
    </citation>
    <scope>NUCLEOTIDE SEQUENCE</scope>
    <source>
        <strain evidence="2">SA</strain>
    </source>
</reference>
<dbReference type="EMBL" id="MK033570">
    <property type="protein sequence ID" value="QBH66524.1"/>
    <property type="molecule type" value="Genomic_DNA"/>
</dbReference>
<proteinExistence type="predicted"/>
<keyword evidence="15" id="KW-1185">Reference proteome</keyword>
<dbReference type="EMBL" id="MK033569">
    <property type="protein sequence ID" value="QBH66394.1"/>
    <property type="molecule type" value="Genomic_DNA"/>
</dbReference>
<evidence type="ECO:0000313" key="3">
    <source>
        <dbReference type="EMBL" id="QBH65874.1"/>
    </source>
</evidence>
<evidence type="ECO:0000313" key="5">
    <source>
        <dbReference type="EMBL" id="QBH66134.1"/>
    </source>
</evidence>
<dbReference type="EMBL" id="MK033575">
    <property type="protein sequence ID" value="QBH67173.1"/>
    <property type="molecule type" value="Genomic_DNA"/>
</dbReference>
<dbReference type="KEGG" id="vg:949270"/>
<evidence type="ECO:0000313" key="15">
    <source>
        <dbReference type="Proteomes" id="UP000202706"/>
    </source>
</evidence>
<dbReference type="EMBL" id="MK033574">
    <property type="protein sequence ID" value="QBH67043.1"/>
    <property type="molecule type" value="Genomic_DNA"/>
</dbReference>
<reference evidence="3" key="4">
    <citation type="journal article" date="2019" name="J. Gen. Virol.">
        <title>Elucidating the genetic diversity of Phthorimaea operculella granulovirus (PhopGV).</title>
        <authorList>
            <person name="Larem A."/>
            <person name="Ben-Tiba S."/>
            <person name="Wennmann J.T."/>
            <person name="Gueli Alletti G."/>
            <person name="Jehle J.A."/>
        </authorList>
    </citation>
    <scope>NUCLEOTIDE SEQUENCE</scope>
    <source>
        <strain evidence="3">PhopGV-CR3.1</strain>
        <strain evidence="4">PhopGV-CR5.1</strain>
        <strain evidence="5">PhopGV-GR1.1</strain>
        <strain evidence="6">PhopGV-GR1.2</strain>
        <strain evidence="7">PhopGV-GR2.1</strain>
        <strain evidence="8">PhopGV-IT1.1</strain>
        <strain evidence="9">PhopGV-LS1.1</strain>
        <strain evidence="10">PhopGV-LS1.2</strain>
        <strain evidence="11">PhopGV-LS2.1</strain>
        <strain evidence="12">PhopGV-LS3.1</strain>
        <strain evidence="13">PhopGV-R</strain>
        <strain evidence="14">PhopGV-Ym.1</strain>
    </source>
</reference>
<reference evidence="15" key="1">
    <citation type="journal article" date="2000" name="Virus Genes">
        <title>Comparative analysis of the granulin regions of the Phthorimaea operculella and Spodoptera littoralis granuloviruses.</title>
        <authorList>
            <person name="Taha A."/>
            <person name="Nour-El-Din A."/>
            <person name="Croizier L."/>
            <person name="Ferber M.L."/>
            <person name="Croizier G."/>
        </authorList>
    </citation>
    <scope>NUCLEOTIDE SEQUENCE [LARGE SCALE GENOMIC DNA]</scope>
</reference>
<dbReference type="EMBL" id="KU666536">
    <property type="protein sequence ID" value="ANY57428.1"/>
    <property type="molecule type" value="Genomic_DNA"/>
</dbReference>
<dbReference type="EMBL" id="MK033573">
    <property type="protein sequence ID" value="QBH66914.1"/>
    <property type="molecule type" value="Genomic_DNA"/>
</dbReference>
<evidence type="ECO:0000313" key="13">
    <source>
        <dbReference type="EMBL" id="QBH67173.1"/>
    </source>
</evidence>
<evidence type="ECO:0000313" key="8">
    <source>
        <dbReference type="EMBL" id="QBH66524.1"/>
    </source>
</evidence>
<dbReference type="EMBL" id="MK033566">
    <property type="protein sequence ID" value="QBH66004.1"/>
    <property type="molecule type" value="Genomic_DNA"/>
</dbReference>
<evidence type="ECO:0000313" key="2">
    <source>
        <dbReference type="EMBL" id="ANY57428.1"/>
    </source>
</evidence>
<dbReference type="EMBL" id="MK033571">
    <property type="protein sequence ID" value="QBH66654.1"/>
    <property type="molecule type" value="Genomic_DNA"/>
</dbReference>
<dbReference type="OrthoDB" id="27780at10239"/>
<dbReference type="EMBL" id="MK033572">
    <property type="protein sequence ID" value="QBH66784.1"/>
    <property type="molecule type" value="Genomic_DNA"/>
</dbReference>
<dbReference type="GeneID" id="949270"/>
<accession>Q8JS20</accession>
<sequence>MLHYQVIVFNYKKLQNIAKHCIHVVENEFQEYTIWRGETNAVHNLIQNNNICQQNNNICQQFDPVYNFINPTKHVITLIGIRVYNKNQLKQIIEREQHRVINFYDNYDVMFLND</sequence>
<evidence type="ECO:0000313" key="14">
    <source>
        <dbReference type="EMBL" id="QBH67303.1"/>
    </source>
</evidence>
<organism evidence="1 15">
    <name type="scientific">Phthorimaea operculella granulovirus</name>
    <dbReference type="NCBI Taxonomy" id="192584"/>
    <lineage>
        <taxon>Viruses</taxon>
        <taxon>Viruses incertae sedis</taxon>
        <taxon>Naldaviricetes</taxon>
        <taxon>Lefavirales</taxon>
        <taxon>Baculoviridae</taxon>
        <taxon>Betabaculovirus</taxon>
        <taxon>Betabaculovirus phoperculellae</taxon>
    </lineage>
</organism>
<evidence type="ECO:0000313" key="10">
    <source>
        <dbReference type="EMBL" id="QBH66784.1"/>
    </source>
</evidence>
<dbReference type="EMBL" id="AF499596">
    <property type="protein sequence ID" value="AAM70237.1"/>
    <property type="molecule type" value="Genomic_DNA"/>
</dbReference>
<evidence type="ECO:0000313" key="9">
    <source>
        <dbReference type="EMBL" id="QBH66654.1"/>
    </source>
</evidence>
<evidence type="ECO:0000313" key="1">
    <source>
        <dbReference type="EMBL" id="AAM70237.1"/>
    </source>
</evidence>
<dbReference type="RefSeq" id="NP_663204.1">
    <property type="nucleotide sequence ID" value="NC_004062.1"/>
</dbReference>
<dbReference type="EMBL" id="MK033567">
    <property type="protein sequence ID" value="QBH66134.1"/>
    <property type="molecule type" value="Genomic_DNA"/>
</dbReference>
<reference evidence="1" key="2">
    <citation type="submission" date="2002-04" db="EMBL/GenBank/DDBJ databases">
        <title>The complete sequence of the potato tuber moth, Phthorimaea operculella, granulovirus.</title>
        <authorList>
            <person name="Croizier L."/>
            <person name="Taha A."/>
            <person name="Croizier G."/>
            <person name="Lopez Ferber M."/>
        </authorList>
    </citation>
    <scope>NUCLEOTIDE SEQUENCE</scope>
</reference>
<protein>
    <submittedName>
        <fullName evidence="1">Uncharacterized protein</fullName>
    </submittedName>
</protein>
<dbReference type="EMBL" id="MK033568">
    <property type="protein sequence ID" value="QBH66264.1"/>
    <property type="molecule type" value="Genomic_DNA"/>
</dbReference>